<dbReference type="GO" id="GO:0003676">
    <property type="term" value="F:nucleic acid binding"/>
    <property type="evidence" value="ECO:0007669"/>
    <property type="project" value="InterPro"/>
</dbReference>
<reference evidence="3 4" key="2">
    <citation type="submission" date="2020-04" db="EMBL/GenBank/DDBJ databases">
        <title>Complete genome sequence of Alteromonas pelagimontana 5.12T.</title>
        <authorList>
            <person name="Sinha R.K."/>
            <person name="Krishnan K.P."/>
            <person name="Kurian J.P."/>
        </authorList>
    </citation>
    <scope>NUCLEOTIDE SEQUENCE [LARGE SCALE GENOMIC DNA]</scope>
    <source>
        <strain evidence="3 4">5.12</strain>
    </source>
</reference>
<dbReference type="Proteomes" id="UP000219285">
    <property type="component" value="Chromosome"/>
</dbReference>
<dbReference type="SUPFAM" id="SSF52980">
    <property type="entry name" value="Restriction endonuclease-like"/>
    <property type="match status" value="1"/>
</dbReference>
<accession>A0A6M4MAM4</accession>
<name>A0A6M4MAM4_9ALTE</name>
<sequence length="114" mass="13231">MQTQISGQQAEKKAVEHLQQQGLKLVCQNYHTRVGEIDIVMRDGDTWVCVEVKYRHSHHHGYAAEFVTPSKMKKMVKAFEQFLLHKGLNPTHTPLRIDVVALDGHQLQWLKNIY</sequence>
<dbReference type="InterPro" id="IPR011856">
    <property type="entry name" value="tRNA_endonuc-like_dom_sf"/>
</dbReference>
<organism evidence="3 4">
    <name type="scientific">Alteromonas pelagimontana</name>
    <dbReference type="NCBI Taxonomy" id="1858656"/>
    <lineage>
        <taxon>Bacteria</taxon>
        <taxon>Pseudomonadati</taxon>
        <taxon>Pseudomonadota</taxon>
        <taxon>Gammaproteobacteria</taxon>
        <taxon>Alteromonadales</taxon>
        <taxon>Alteromonadaceae</taxon>
        <taxon>Alteromonas/Salinimonas group</taxon>
        <taxon>Alteromonas</taxon>
    </lineage>
</organism>
<keyword evidence="4" id="KW-1185">Reference proteome</keyword>
<dbReference type="InterPro" id="IPR003509">
    <property type="entry name" value="UPF0102_YraN-like"/>
</dbReference>
<evidence type="ECO:0000313" key="3">
    <source>
        <dbReference type="EMBL" id="QJR80087.1"/>
    </source>
</evidence>
<dbReference type="NCBIfam" id="TIGR00252">
    <property type="entry name" value="YraN family protein"/>
    <property type="match status" value="1"/>
</dbReference>
<dbReference type="PANTHER" id="PTHR34039">
    <property type="entry name" value="UPF0102 PROTEIN YRAN"/>
    <property type="match status" value="1"/>
</dbReference>
<dbReference type="InterPro" id="IPR011335">
    <property type="entry name" value="Restrct_endonuc-II-like"/>
</dbReference>
<dbReference type="EMBL" id="CP052766">
    <property type="protein sequence ID" value="QJR80087.1"/>
    <property type="molecule type" value="Genomic_DNA"/>
</dbReference>
<gene>
    <name evidence="3" type="ORF">CA267_004490</name>
</gene>
<dbReference type="RefSeq" id="WP_075608595.1">
    <property type="nucleotide sequence ID" value="NZ_CP052766.1"/>
</dbReference>
<dbReference type="KEGG" id="apel:CA267_004490"/>
<evidence type="ECO:0000256" key="2">
    <source>
        <dbReference type="HAMAP-Rule" id="MF_00048"/>
    </source>
</evidence>
<evidence type="ECO:0000256" key="1">
    <source>
        <dbReference type="ARBA" id="ARBA00006738"/>
    </source>
</evidence>
<evidence type="ECO:0000313" key="4">
    <source>
        <dbReference type="Proteomes" id="UP000219285"/>
    </source>
</evidence>
<proteinExistence type="inferred from homology"/>
<dbReference type="Pfam" id="PF02021">
    <property type="entry name" value="UPF0102"/>
    <property type="match status" value="1"/>
</dbReference>
<dbReference type="OrthoDB" id="9794876at2"/>
<protein>
    <recommendedName>
        <fullName evidence="2">UPF0102 protein CA267_004490</fullName>
    </recommendedName>
</protein>
<dbReference type="AlphaFoldDB" id="A0A6M4MAM4"/>
<comment type="similarity">
    <text evidence="1 2">Belongs to the UPF0102 family.</text>
</comment>
<dbReference type="Gene3D" id="3.40.1350.10">
    <property type="match status" value="1"/>
</dbReference>
<dbReference type="PANTHER" id="PTHR34039:SF1">
    <property type="entry name" value="UPF0102 PROTEIN YRAN"/>
    <property type="match status" value="1"/>
</dbReference>
<reference evidence="4" key="1">
    <citation type="submission" date="2014-12" db="EMBL/GenBank/DDBJ databases">
        <title>Complete genome sequence of a multi-drug resistant Klebsiella pneumoniae.</title>
        <authorList>
            <person name="Hua X."/>
            <person name="Chen Q."/>
            <person name="Li X."/>
            <person name="Feng Y."/>
            <person name="Ruan Z."/>
            <person name="Yu Y."/>
        </authorList>
    </citation>
    <scope>NUCLEOTIDE SEQUENCE [LARGE SCALE GENOMIC DNA]</scope>
    <source>
        <strain evidence="4">5.12</strain>
    </source>
</reference>
<dbReference type="NCBIfam" id="NF009150">
    <property type="entry name" value="PRK12497.1-3"/>
    <property type="match status" value="1"/>
</dbReference>
<dbReference type="HAMAP" id="MF_00048">
    <property type="entry name" value="UPF0102"/>
    <property type="match status" value="1"/>
</dbReference>